<comment type="catalytic activity">
    <reaction evidence="11">
        <text>O-phospho-L-serine + H2O = L-serine + phosphate</text>
        <dbReference type="Rhea" id="RHEA:21208"/>
        <dbReference type="ChEBI" id="CHEBI:15377"/>
        <dbReference type="ChEBI" id="CHEBI:33384"/>
        <dbReference type="ChEBI" id="CHEBI:43474"/>
        <dbReference type="ChEBI" id="CHEBI:57524"/>
        <dbReference type="EC" id="3.1.3.3"/>
    </reaction>
</comment>
<dbReference type="NCBIfam" id="TIGR00338">
    <property type="entry name" value="serB"/>
    <property type="match status" value="1"/>
</dbReference>
<dbReference type="SFLD" id="SFLDF00029">
    <property type="entry name" value="phosphoserine_phosphatase"/>
    <property type="match status" value="1"/>
</dbReference>
<proteinExistence type="inferred from homology"/>
<feature type="active site" description="Nucleophile" evidence="13">
    <location>
        <position position="23"/>
    </location>
</feature>
<dbReference type="Gene3D" id="3.40.50.1000">
    <property type="entry name" value="HAD superfamily/HAD-like"/>
    <property type="match status" value="1"/>
</dbReference>
<dbReference type="UniPathway" id="UPA00135">
    <property type="reaction ID" value="UER00198"/>
</dbReference>
<evidence type="ECO:0000256" key="10">
    <source>
        <dbReference type="ARBA" id="ARBA00031693"/>
    </source>
</evidence>
<evidence type="ECO:0000256" key="2">
    <source>
        <dbReference type="ARBA" id="ARBA00005135"/>
    </source>
</evidence>
<dbReference type="InterPro" id="IPR023214">
    <property type="entry name" value="HAD_sf"/>
</dbReference>
<reference evidence="14 15" key="1">
    <citation type="submission" date="2017-10" db="EMBL/GenBank/DDBJ databases">
        <title>Bifidobacterium xylocopum sp. nov. and Bifidobacterium aemilianum sp. nov., from the carpenter bee (Xylocopa violacea) digestive tract.</title>
        <authorList>
            <person name="Alberoni D."/>
            <person name="Baffoni L."/>
            <person name="Di Gioia D."/>
            <person name="Gaggia F."/>
            <person name="Biavati B."/>
        </authorList>
    </citation>
    <scope>NUCLEOTIDE SEQUENCE [LARGE SCALE GENOMIC DNA]</scope>
    <source>
        <strain evidence="14 15">XV10</strain>
    </source>
</reference>
<evidence type="ECO:0000256" key="7">
    <source>
        <dbReference type="ARBA" id="ARBA00022801"/>
    </source>
</evidence>
<gene>
    <name evidence="14" type="primary">serB</name>
    <name evidence="14" type="ORF">CRD60_00730</name>
</gene>
<accession>A0A366K9M0</accession>
<comment type="catalytic activity">
    <reaction evidence="12">
        <text>O-phospho-D-serine + H2O = D-serine + phosphate</text>
        <dbReference type="Rhea" id="RHEA:24873"/>
        <dbReference type="ChEBI" id="CHEBI:15377"/>
        <dbReference type="ChEBI" id="CHEBI:35247"/>
        <dbReference type="ChEBI" id="CHEBI:43474"/>
        <dbReference type="ChEBI" id="CHEBI:58680"/>
        <dbReference type="EC" id="3.1.3.3"/>
    </reaction>
</comment>
<dbReference type="Proteomes" id="UP000252530">
    <property type="component" value="Unassembled WGS sequence"/>
</dbReference>
<keyword evidence="6" id="KW-0479">Metal-binding</keyword>
<dbReference type="SUPFAM" id="SSF56784">
    <property type="entry name" value="HAD-like"/>
    <property type="match status" value="1"/>
</dbReference>
<dbReference type="InterPro" id="IPR036412">
    <property type="entry name" value="HAD-like_sf"/>
</dbReference>
<evidence type="ECO:0000256" key="5">
    <source>
        <dbReference type="ARBA" id="ARBA00022605"/>
    </source>
</evidence>
<evidence type="ECO:0000256" key="1">
    <source>
        <dbReference type="ARBA" id="ARBA00001946"/>
    </source>
</evidence>
<dbReference type="AlphaFoldDB" id="A0A366K9M0"/>
<dbReference type="Pfam" id="PF12710">
    <property type="entry name" value="HAD"/>
    <property type="match status" value="1"/>
</dbReference>
<name>A0A366K9M0_9BIFI</name>
<dbReference type="CDD" id="cd07500">
    <property type="entry name" value="HAD_PSP"/>
    <property type="match status" value="1"/>
</dbReference>
<dbReference type="GO" id="GO:0036424">
    <property type="term" value="F:L-phosphoserine phosphatase activity"/>
    <property type="evidence" value="ECO:0007669"/>
    <property type="project" value="InterPro"/>
</dbReference>
<dbReference type="InterPro" id="IPR004469">
    <property type="entry name" value="PSP"/>
</dbReference>
<dbReference type="GO" id="GO:0006564">
    <property type="term" value="P:L-serine biosynthetic process"/>
    <property type="evidence" value="ECO:0007669"/>
    <property type="project" value="UniProtKB-KW"/>
</dbReference>
<evidence type="ECO:0000313" key="14">
    <source>
        <dbReference type="EMBL" id="RBP98426.1"/>
    </source>
</evidence>
<dbReference type="NCBIfam" id="TIGR01488">
    <property type="entry name" value="HAD-SF-IB"/>
    <property type="match status" value="1"/>
</dbReference>
<dbReference type="GO" id="GO:0005737">
    <property type="term" value="C:cytoplasm"/>
    <property type="evidence" value="ECO:0007669"/>
    <property type="project" value="TreeGrafter"/>
</dbReference>
<keyword evidence="8" id="KW-0460">Magnesium</keyword>
<dbReference type="InterPro" id="IPR050582">
    <property type="entry name" value="HAD-like_SerB"/>
</dbReference>
<evidence type="ECO:0000256" key="13">
    <source>
        <dbReference type="PIRSR" id="PIRSR604469-1"/>
    </source>
</evidence>
<dbReference type="PANTHER" id="PTHR43344">
    <property type="entry name" value="PHOSPHOSERINE PHOSPHATASE"/>
    <property type="match status" value="1"/>
</dbReference>
<organism evidence="14 15">
    <name type="scientific">Bifidobacterium aemilianum</name>
    <dbReference type="NCBI Taxonomy" id="2493120"/>
    <lineage>
        <taxon>Bacteria</taxon>
        <taxon>Bacillati</taxon>
        <taxon>Actinomycetota</taxon>
        <taxon>Actinomycetes</taxon>
        <taxon>Bifidobacteriales</taxon>
        <taxon>Bifidobacteriaceae</taxon>
        <taxon>Bifidobacterium</taxon>
    </lineage>
</organism>
<comment type="cofactor">
    <cofactor evidence="1">
        <name>Mg(2+)</name>
        <dbReference type="ChEBI" id="CHEBI:18420"/>
    </cofactor>
</comment>
<dbReference type="GO" id="GO:0000287">
    <property type="term" value="F:magnesium ion binding"/>
    <property type="evidence" value="ECO:0007669"/>
    <property type="project" value="TreeGrafter"/>
</dbReference>
<evidence type="ECO:0000256" key="4">
    <source>
        <dbReference type="ARBA" id="ARBA00012640"/>
    </source>
</evidence>
<dbReference type="SFLD" id="SFLDG01137">
    <property type="entry name" value="C1.6.1:_Phosphoserine_Phosphat"/>
    <property type="match status" value="1"/>
</dbReference>
<evidence type="ECO:0000256" key="3">
    <source>
        <dbReference type="ARBA" id="ARBA00009184"/>
    </source>
</evidence>
<dbReference type="PANTHER" id="PTHR43344:SF2">
    <property type="entry name" value="PHOSPHOSERINE PHOSPHATASE"/>
    <property type="match status" value="1"/>
</dbReference>
<protein>
    <recommendedName>
        <fullName evidence="4">phosphoserine phosphatase</fullName>
        <ecNumber evidence="4">3.1.3.3</ecNumber>
    </recommendedName>
    <alternativeName>
        <fullName evidence="10">O-phosphoserine phosphohydrolase</fullName>
    </alternativeName>
</protein>
<comment type="pathway">
    <text evidence="2">Amino-acid biosynthesis; L-serine biosynthesis; L-serine from 3-phospho-D-glycerate: step 3/3.</text>
</comment>
<comment type="caution">
    <text evidence="14">The sequence shown here is derived from an EMBL/GenBank/DDBJ whole genome shotgun (WGS) entry which is preliminary data.</text>
</comment>
<dbReference type="SFLD" id="SFLDS00003">
    <property type="entry name" value="Haloacid_Dehalogenase"/>
    <property type="match status" value="1"/>
</dbReference>
<evidence type="ECO:0000256" key="9">
    <source>
        <dbReference type="ARBA" id="ARBA00023299"/>
    </source>
</evidence>
<evidence type="ECO:0000256" key="6">
    <source>
        <dbReference type="ARBA" id="ARBA00022723"/>
    </source>
</evidence>
<feature type="active site" description="Proton donor" evidence="13">
    <location>
        <position position="25"/>
    </location>
</feature>
<dbReference type="RefSeq" id="WP_113859402.1">
    <property type="nucleotide sequence ID" value="NZ_PDCG01000001.1"/>
</dbReference>
<keyword evidence="5" id="KW-0028">Amino-acid biosynthesis</keyword>
<sequence>MNAANRTMAHTPSLSRPGLLVIDVDSTLIEEEVIDQLGLAAGAGPQVAEITARAMAGELDFAGALEERVGLLKGLDQSVFERVHAGLHPSKGARELIASLHRHGWKVGVVSGGFHELVDMLAADLALDRCLANRLEVVDGRLTGRTLGPIISKESKLQALQAWAQAYGVGREQTVAMGDGANDIPMIQWAGLGVAFCAKPVVRQAAQRHIDTRDLTALLDLLQR</sequence>
<dbReference type="OrthoDB" id="9792539at2"/>
<keyword evidence="7" id="KW-0378">Hydrolase</keyword>
<dbReference type="EMBL" id="PDCG01000001">
    <property type="protein sequence ID" value="RBP98426.1"/>
    <property type="molecule type" value="Genomic_DNA"/>
</dbReference>
<keyword evidence="15" id="KW-1185">Reference proteome</keyword>
<dbReference type="EC" id="3.1.3.3" evidence="4"/>
<evidence type="ECO:0000256" key="8">
    <source>
        <dbReference type="ARBA" id="ARBA00022842"/>
    </source>
</evidence>
<evidence type="ECO:0000256" key="12">
    <source>
        <dbReference type="ARBA" id="ARBA00048523"/>
    </source>
</evidence>
<evidence type="ECO:0000256" key="11">
    <source>
        <dbReference type="ARBA" id="ARBA00048138"/>
    </source>
</evidence>
<comment type="similarity">
    <text evidence="3">Belongs to the HAD-like hydrolase superfamily. SerB family.</text>
</comment>
<evidence type="ECO:0000313" key="15">
    <source>
        <dbReference type="Proteomes" id="UP000252530"/>
    </source>
</evidence>
<keyword evidence="9" id="KW-0718">Serine biosynthesis</keyword>
<dbReference type="SFLD" id="SFLDG01136">
    <property type="entry name" value="C1.6:_Phosphoserine_Phosphatas"/>
    <property type="match status" value="1"/>
</dbReference>